<dbReference type="Pfam" id="PF00724">
    <property type="entry name" value="Oxidored_FMN"/>
    <property type="match status" value="1"/>
</dbReference>
<evidence type="ECO:0000313" key="3">
    <source>
        <dbReference type="Proteomes" id="UP000666369"/>
    </source>
</evidence>
<feature type="domain" description="NADH:flavin oxidoreductase/NADH oxidase N-terminal" evidence="1">
    <location>
        <begin position="3"/>
        <end position="329"/>
    </location>
</feature>
<dbReference type="SUPFAM" id="SSF51395">
    <property type="entry name" value="FMN-linked oxidoreductases"/>
    <property type="match status" value="1"/>
</dbReference>
<proteinExistence type="predicted"/>
<dbReference type="InterPro" id="IPR013785">
    <property type="entry name" value="Aldolase_TIM"/>
</dbReference>
<name>A0ABX0FGG6_9BURK</name>
<dbReference type="Proteomes" id="UP000666369">
    <property type="component" value="Unassembled WGS sequence"/>
</dbReference>
<dbReference type="RefSeq" id="WP_166099325.1">
    <property type="nucleotide sequence ID" value="NZ_JAADJT010000002.1"/>
</dbReference>
<dbReference type="InterPro" id="IPR045247">
    <property type="entry name" value="Oye-like"/>
</dbReference>
<gene>
    <name evidence="2" type="ORF">GW587_04840</name>
</gene>
<comment type="caution">
    <text evidence="2">The sequence shown here is derived from an EMBL/GenBank/DDBJ whole genome shotgun (WGS) entry which is preliminary data.</text>
</comment>
<protein>
    <submittedName>
        <fullName evidence="2">Alkene reductase</fullName>
    </submittedName>
</protein>
<dbReference type="PANTHER" id="PTHR22893:SF98">
    <property type="entry name" value="OXIDOREDUCTASE"/>
    <property type="match status" value="1"/>
</dbReference>
<reference evidence="3" key="2">
    <citation type="submission" date="2023-07" db="EMBL/GenBank/DDBJ databases">
        <title>Duganella aceri sp. nov., isolated from tree sap.</title>
        <authorList>
            <person name="Kim I.S."/>
        </authorList>
    </citation>
    <scope>NUCLEOTIDE SEQUENCE [LARGE SCALE GENOMIC DNA]</scope>
    <source>
        <strain evidence="3">SAP-35</strain>
    </source>
</reference>
<accession>A0ABX0FGG6</accession>
<evidence type="ECO:0000313" key="2">
    <source>
        <dbReference type="EMBL" id="NGZ83587.1"/>
    </source>
</evidence>
<dbReference type="PANTHER" id="PTHR22893">
    <property type="entry name" value="NADH OXIDOREDUCTASE-RELATED"/>
    <property type="match status" value="1"/>
</dbReference>
<reference evidence="2 3" key="1">
    <citation type="submission" date="2020-01" db="EMBL/GenBank/DDBJ databases">
        <authorList>
            <person name="Lee S.D."/>
        </authorList>
    </citation>
    <scope>NUCLEOTIDE SEQUENCE [LARGE SCALE GENOMIC DNA]</scope>
    <source>
        <strain evidence="2 3">SAP-35</strain>
    </source>
</reference>
<dbReference type="InterPro" id="IPR001155">
    <property type="entry name" value="OxRdtase_FMN_N"/>
</dbReference>
<keyword evidence="3" id="KW-1185">Reference proteome</keyword>
<dbReference type="Gene3D" id="3.20.20.70">
    <property type="entry name" value="Aldolase class I"/>
    <property type="match status" value="1"/>
</dbReference>
<dbReference type="EMBL" id="JAADJT010000002">
    <property type="protein sequence ID" value="NGZ83587.1"/>
    <property type="molecule type" value="Genomic_DNA"/>
</dbReference>
<dbReference type="CDD" id="cd02933">
    <property type="entry name" value="OYE_like_FMN"/>
    <property type="match status" value="1"/>
</dbReference>
<sequence length="351" mass="37599">MANLFDPITIGDITLKNRIVMAPLTRARAVGGARVPNALMAKYYAQRASAGLILSEATAVTPQGVGYADTPGLWSDEQVEGWKQVTAAVHQAGGVIFAQLWHVGRISDPSFLNGDAPVSASAIAAEGHVSLLRPQRAYPVPRALDTEELAGIVAAYKKGAENAKKAGFDGVEIHGANGYLLDQFLQDKTNQRSDNYGGPIENRARLMLEVTDACIAVWGANRVGMHLAPRRDSHDMGDSNPAATFGYVARELGKRKIAFICAREAVGEDSLGPLLKKEFGGVYIANEKMDKQAAQQVLDSGAADAIAFGKAYISNPDLVRRLQQDAPLNAWNADTFYAPAEEGYTDYPALA</sequence>
<organism evidence="2 3">
    <name type="scientific">Duganella aceris</name>
    <dbReference type="NCBI Taxonomy" id="2703883"/>
    <lineage>
        <taxon>Bacteria</taxon>
        <taxon>Pseudomonadati</taxon>
        <taxon>Pseudomonadota</taxon>
        <taxon>Betaproteobacteria</taxon>
        <taxon>Burkholderiales</taxon>
        <taxon>Oxalobacteraceae</taxon>
        <taxon>Telluria group</taxon>
        <taxon>Duganella</taxon>
    </lineage>
</organism>
<evidence type="ECO:0000259" key="1">
    <source>
        <dbReference type="Pfam" id="PF00724"/>
    </source>
</evidence>